<name>A0A8H7EQ92_9FUNG</name>
<gene>
    <name evidence="5" type="ORF">EC973_008556</name>
</gene>
<feature type="repeat" description="TPR" evidence="3">
    <location>
        <begin position="539"/>
        <end position="572"/>
    </location>
</feature>
<dbReference type="AlphaFoldDB" id="A0A8H7EQ92"/>
<comment type="similarity">
    <text evidence="2">Belongs to the YPP1 family.</text>
</comment>
<keyword evidence="6" id="KW-1185">Reference proteome</keyword>
<accession>A0A8H7EQ92</accession>
<dbReference type="PANTHER" id="PTHR23083">
    <property type="entry name" value="TETRATRICOPEPTIDE REPEAT PROTEIN, TPR"/>
    <property type="match status" value="1"/>
</dbReference>
<evidence type="ECO:0000313" key="5">
    <source>
        <dbReference type="EMBL" id="KAF7726682.1"/>
    </source>
</evidence>
<proteinExistence type="inferred from homology"/>
<organism evidence="5 6">
    <name type="scientific">Apophysomyces ossiformis</name>
    <dbReference type="NCBI Taxonomy" id="679940"/>
    <lineage>
        <taxon>Eukaryota</taxon>
        <taxon>Fungi</taxon>
        <taxon>Fungi incertae sedis</taxon>
        <taxon>Mucoromycota</taxon>
        <taxon>Mucoromycotina</taxon>
        <taxon>Mucoromycetes</taxon>
        <taxon>Mucorales</taxon>
        <taxon>Mucorineae</taxon>
        <taxon>Mucoraceae</taxon>
        <taxon>Apophysomyces</taxon>
    </lineage>
</organism>
<dbReference type="OrthoDB" id="29013at2759"/>
<evidence type="ECO:0008006" key="7">
    <source>
        <dbReference type="Google" id="ProtNLM"/>
    </source>
</evidence>
<evidence type="ECO:0000256" key="1">
    <source>
        <dbReference type="ARBA" id="ARBA00002550"/>
    </source>
</evidence>
<comment type="caution">
    <text evidence="5">The sequence shown here is derived from an EMBL/GenBank/DDBJ whole genome shotgun (WGS) entry which is preliminary data.</text>
</comment>
<dbReference type="Pfam" id="PF13432">
    <property type="entry name" value="TPR_16"/>
    <property type="match status" value="1"/>
</dbReference>
<dbReference type="PANTHER" id="PTHR23083:SF464">
    <property type="entry name" value="TETRATRICOPEPTIDE REPEAT DOMAIN 7, ISOFORM A"/>
    <property type="match status" value="1"/>
</dbReference>
<feature type="region of interest" description="Disordered" evidence="4">
    <location>
        <begin position="700"/>
        <end position="814"/>
    </location>
</feature>
<evidence type="ECO:0000256" key="4">
    <source>
        <dbReference type="SAM" id="MobiDB-lite"/>
    </source>
</evidence>
<feature type="region of interest" description="Disordered" evidence="4">
    <location>
        <begin position="415"/>
        <end position="437"/>
    </location>
</feature>
<dbReference type="Proteomes" id="UP000605846">
    <property type="component" value="Unassembled WGS sequence"/>
</dbReference>
<dbReference type="SMART" id="SM00028">
    <property type="entry name" value="TPR"/>
    <property type="match status" value="4"/>
</dbReference>
<feature type="repeat" description="TPR" evidence="3">
    <location>
        <begin position="909"/>
        <end position="942"/>
    </location>
</feature>
<evidence type="ECO:0000256" key="3">
    <source>
        <dbReference type="PROSITE-ProRule" id="PRU00339"/>
    </source>
</evidence>
<comment type="function">
    <text evidence="1">Involved in endocytosis.</text>
</comment>
<dbReference type="InterPro" id="IPR019734">
    <property type="entry name" value="TPR_rpt"/>
</dbReference>
<dbReference type="InterPro" id="IPR011990">
    <property type="entry name" value="TPR-like_helical_dom_sf"/>
</dbReference>
<reference evidence="5" key="1">
    <citation type="submission" date="2020-01" db="EMBL/GenBank/DDBJ databases">
        <title>Genome Sequencing of Three Apophysomyces-Like Fungal Strains Confirms a Novel Fungal Genus in the Mucoromycota with divergent Burkholderia-like Endosymbiotic Bacteria.</title>
        <authorList>
            <person name="Stajich J.E."/>
            <person name="Macias A.M."/>
            <person name="Carter-House D."/>
            <person name="Lovett B."/>
            <person name="Kasson L.R."/>
            <person name="Berry K."/>
            <person name="Grigoriev I."/>
            <person name="Chang Y."/>
            <person name="Spatafora J."/>
            <person name="Kasson M.T."/>
        </authorList>
    </citation>
    <scope>NUCLEOTIDE SEQUENCE</scope>
    <source>
        <strain evidence="5">NRRL A-21654</strain>
    </source>
</reference>
<dbReference type="Gene3D" id="1.25.40.10">
    <property type="entry name" value="Tetratricopeptide repeat domain"/>
    <property type="match status" value="2"/>
</dbReference>
<keyword evidence="3" id="KW-0802">TPR repeat</keyword>
<evidence type="ECO:0000313" key="6">
    <source>
        <dbReference type="Proteomes" id="UP000605846"/>
    </source>
</evidence>
<protein>
    <recommendedName>
        <fullName evidence="7">TPR-like protein</fullName>
    </recommendedName>
</protein>
<feature type="repeat" description="TPR" evidence="3">
    <location>
        <begin position="978"/>
        <end position="1011"/>
    </location>
</feature>
<sequence length="1023" mass="114547">MTSPKAIQIAKELDIARSKGDWQAIPELARRYKKYNPDGTVFLDYLMPVKVLEQTSVAEATLSQFANEVQNTTVFRQDSPDNLSMTKRLSMDTLKHVQLMLKSVVQIPDTSEKIGCHKEFAKIVLARSYFECGDFQKTLDIVEQLSFNTDDVTISLEMTGNIDMALHSHRGVVDLLSRAINYHDRVLVDWAEEALYRGALLSMREDSTLSVANTLDILRTYQKLTSSQAISWRIHKRMVVARYSLKYLSNTYRRGEYTLTSDAAGVETNGYTESSAEWQMFVTEITQLHAIYEKMLYALAPFPRAGQSNDLVLDFVDQLASDFELIGYTGQEYRGFIEKLDRAAQRTFNSPRITRYLFLGLFQLGEYDEAKHALHSYLYLVGLTSQEWEEKRGDGEALATDVDGNSLALPAAAENHIEDEGSHEKEDSSMASKRSSEKEPVEEILRVLLQAIKMYSSELPSGVRAVEIAEMAREMLKGLSRSDIQEKRRAELTANVYRAVGAAYSLLASQTCDPIVRPKYHERALTFLTRSIEMEPNAWETYYQLALQQADMRDVGQALQSITRALQANPSHLPSWHLLTLVCSCPAQNDIRQALKTCEMGLQEIGELADQQLNYGRYKHFISEEESEQQILLQITQAMLLDAIHGPEAALQSQEALFASYGRLAVPDSSISATNTVESTHEAAKNGLIVSGSLGNLSEHQLAEQRRRGRSASSSAMGNERADQTPISASRSHDNVHNTPSSSMLADKAARSLVSVNGNGTMNERPGSSTLSPEKTEAAPKQHHGLHLFSSRSSSRRAKKEPVETTALSEGDLPSVTNPDLRVASYVGASMASFQSATPSLTSTRSIFQPTTSTSTRSTARVRLRRQRFQRIMSDLWLLSAASFLKLGKLDEALKAIEEAENVEWTTSARVWCMLGRLRLTEKNTEQAIAAFQKGLVAEPNDVECRVWLAKIHKENSELEIAEGLLDHVTKGNGWDCAEAWFHLGDIYRQTGRLERTKDCLSYALDLENTRPIQPFSILPRYV</sequence>
<dbReference type="PROSITE" id="PS50005">
    <property type="entry name" value="TPR"/>
    <property type="match status" value="3"/>
</dbReference>
<dbReference type="InterPro" id="IPR051722">
    <property type="entry name" value="Endocytosis_PI4K-reg_protein"/>
</dbReference>
<feature type="compositionally biased region" description="Polar residues" evidence="4">
    <location>
        <begin position="754"/>
        <end position="773"/>
    </location>
</feature>
<evidence type="ECO:0000256" key="2">
    <source>
        <dbReference type="ARBA" id="ARBA00038251"/>
    </source>
</evidence>
<dbReference type="SUPFAM" id="SSF48452">
    <property type="entry name" value="TPR-like"/>
    <property type="match status" value="1"/>
</dbReference>
<dbReference type="EMBL" id="JABAYA010000074">
    <property type="protein sequence ID" value="KAF7726682.1"/>
    <property type="molecule type" value="Genomic_DNA"/>
</dbReference>
<dbReference type="Pfam" id="PF13181">
    <property type="entry name" value="TPR_8"/>
    <property type="match status" value="1"/>
</dbReference>